<dbReference type="OrthoDB" id="9806213at2"/>
<evidence type="ECO:0000259" key="8">
    <source>
        <dbReference type="Pfam" id="PF22837"/>
    </source>
</evidence>
<comment type="catalytic activity">
    <reaction evidence="6">
        <text>a 2'-deoxyadenosine in DNA + S-adenosyl-L-methionine = an N(6)-methyl-2'-deoxyadenosine in DNA + S-adenosyl-L-homocysteine + H(+)</text>
        <dbReference type="Rhea" id="RHEA:15197"/>
        <dbReference type="Rhea" id="RHEA-COMP:12418"/>
        <dbReference type="Rhea" id="RHEA-COMP:12419"/>
        <dbReference type="ChEBI" id="CHEBI:15378"/>
        <dbReference type="ChEBI" id="CHEBI:57856"/>
        <dbReference type="ChEBI" id="CHEBI:59789"/>
        <dbReference type="ChEBI" id="CHEBI:90615"/>
        <dbReference type="ChEBI" id="CHEBI:90616"/>
        <dbReference type="EC" id="2.1.1.72"/>
    </reaction>
</comment>
<keyword evidence="10" id="KW-1185">Reference proteome</keyword>
<dbReference type="AlphaFoldDB" id="A0A1M5Y8K4"/>
<dbReference type="InterPro" id="IPR050953">
    <property type="entry name" value="N4_N6_ade-DNA_methylase"/>
</dbReference>
<dbReference type="InterPro" id="IPR029063">
    <property type="entry name" value="SAM-dependent_MTases_sf"/>
</dbReference>
<dbReference type="PRINTS" id="PR00507">
    <property type="entry name" value="N12N6MTFRASE"/>
</dbReference>
<dbReference type="GO" id="GO:0006304">
    <property type="term" value="P:DNA modification"/>
    <property type="evidence" value="ECO:0007669"/>
    <property type="project" value="InterPro"/>
</dbReference>
<evidence type="ECO:0000313" key="9">
    <source>
        <dbReference type="EMBL" id="SHI08411.1"/>
    </source>
</evidence>
<feature type="domain" description="Type II methyltransferase M.Eco57I C-terminal" evidence="8">
    <location>
        <begin position="293"/>
        <end position="507"/>
    </location>
</feature>
<name>A0A1M5Y8K4_9RHOB</name>
<evidence type="ECO:0000313" key="10">
    <source>
        <dbReference type="Proteomes" id="UP000184221"/>
    </source>
</evidence>
<feature type="domain" description="Type II methyltransferase M.TaqI-like" evidence="7">
    <location>
        <begin position="113"/>
        <end position="223"/>
    </location>
</feature>
<dbReference type="InterPro" id="IPR011639">
    <property type="entry name" value="MethylTrfase_TaqI-like_dom"/>
</dbReference>
<evidence type="ECO:0000256" key="3">
    <source>
        <dbReference type="ARBA" id="ARBA00022603"/>
    </source>
</evidence>
<dbReference type="PANTHER" id="PTHR33841">
    <property type="entry name" value="DNA METHYLTRANSFERASE YEEA-RELATED"/>
    <property type="match status" value="1"/>
</dbReference>
<dbReference type="EC" id="2.1.1.72" evidence="2"/>
<evidence type="ECO:0000256" key="1">
    <source>
        <dbReference type="ARBA" id="ARBA00006594"/>
    </source>
</evidence>
<dbReference type="PROSITE" id="PS00092">
    <property type="entry name" value="N6_MTASE"/>
    <property type="match status" value="1"/>
</dbReference>
<keyword evidence="4" id="KW-0808">Transferase</keyword>
<proteinExistence type="inferred from homology"/>
<dbReference type="GO" id="GO:0009007">
    <property type="term" value="F:site-specific DNA-methyltransferase (adenine-specific) activity"/>
    <property type="evidence" value="ECO:0007669"/>
    <property type="project" value="UniProtKB-EC"/>
</dbReference>
<dbReference type="InterPro" id="IPR002052">
    <property type="entry name" value="DNA_methylase_N6_adenine_CS"/>
</dbReference>
<comment type="similarity">
    <text evidence="1">Belongs to the N(4)/N(6)-methyltransferase family.</text>
</comment>
<evidence type="ECO:0000256" key="5">
    <source>
        <dbReference type="ARBA" id="ARBA00022691"/>
    </source>
</evidence>
<dbReference type="Pfam" id="PF22837">
    <property type="entry name" value="M_Eco57I_C"/>
    <property type="match status" value="1"/>
</dbReference>
<dbReference type="GO" id="GO:0032259">
    <property type="term" value="P:methylation"/>
    <property type="evidence" value="ECO:0007669"/>
    <property type="project" value="UniProtKB-KW"/>
</dbReference>
<dbReference type="GO" id="GO:0003676">
    <property type="term" value="F:nucleic acid binding"/>
    <property type="evidence" value="ECO:0007669"/>
    <property type="project" value="InterPro"/>
</dbReference>
<dbReference type="SUPFAM" id="SSF53335">
    <property type="entry name" value="S-adenosyl-L-methionine-dependent methyltransferases"/>
    <property type="match status" value="1"/>
</dbReference>
<sequence length="528" mass="58965">MTRKIDIEALEEQRLGLQAQLDGGKTAEDRNRMGQFATPTALAREILVHGIRLLSEDEKIRFFDPGIGTGSFYSALRAVVSEERIESAQGFEIDPHYGVPAKALWQDTPLMIHAEDFTKSTPKGQGANLLICNPPYVRHHHLDSAQKAALQQRTEEACGVKINGLSGLYCYFMGLSHPFMAEDGIAAWLIPSEFMGVNYGRMLKRYLLEKVTLLQIHRYDPQDVQFDDALVSSAVVWIKNTPPPADHAVTFSYGGTLAKPALSREVAATELAHEPKWTRYPQADKASQRVGISLGELFDIKRGLATGDNSFFIMDRAQIEERGLPMECFTPVLPGSRYLPEDEIKSDAEGLPLIDKQLFLLDTRLPEDEIARNYPALAAYLATGKKGEKAVADRYLCRSRKPWYIQENRPAAPIICTYMGRSRAGGKPFRFILNRSDATACNTYLLLYPKPFLAKAAEKNPAIMRTAWEFLNEIDPDELLGHGRVYGGGLHKLEPKELRGFPAADLIARLPEIKPLHQQLGLFDKAVA</sequence>
<dbReference type="Pfam" id="PF07669">
    <property type="entry name" value="Eco57I"/>
    <property type="match status" value="1"/>
</dbReference>
<dbReference type="Gene3D" id="3.40.50.150">
    <property type="entry name" value="Vaccinia Virus protein VP39"/>
    <property type="match status" value="1"/>
</dbReference>
<reference evidence="9 10" key="1">
    <citation type="submission" date="2016-11" db="EMBL/GenBank/DDBJ databases">
        <authorList>
            <person name="Jaros S."/>
            <person name="Januszkiewicz K."/>
            <person name="Wedrychowicz H."/>
        </authorList>
    </citation>
    <scope>NUCLEOTIDE SEQUENCE [LARGE SCALE GENOMIC DNA]</scope>
    <source>
        <strain evidence="9 10">DSM 29431</strain>
    </source>
</reference>
<keyword evidence="5" id="KW-0949">S-adenosyl-L-methionine</keyword>
<dbReference type="EMBL" id="FQXC01000014">
    <property type="protein sequence ID" value="SHI08411.1"/>
    <property type="molecule type" value="Genomic_DNA"/>
</dbReference>
<evidence type="ECO:0000256" key="4">
    <source>
        <dbReference type="ARBA" id="ARBA00022679"/>
    </source>
</evidence>
<evidence type="ECO:0000259" key="7">
    <source>
        <dbReference type="Pfam" id="PF07669"/>
    </source>
</evidence>
<accession>A0A1M5Y8K4</accession>
<organism evidence="9 10">
    <name type="scientific">Marivita hallyeonensis</name>
    <dbReference type="NCBI Taxonomy" id="996342"/>
    <lineage>
        <taxon>Bacteria</taxon>
        <taxon>Pseudomonadati</taxon>
        <taxon>Pseudomonadota</taxon>
        <taxon>Alphaproteobacteria</taxon>
        <taxon>Rhodobacterales</taxon>
        <taxon>Roseobacteraceae</taxon>
        <taxon>Marivita</taxon>
    </lineage>
</organism>
<dbReference type="Proteomes" id="UP000184221">
    <property type="component" value="Unassembled WGS sequence"/>
</dbReference>
<dbReference type="InterPro" id="IPR054520">
    <property type="entry name" value="M_Eco57I_C"/>
</dbReference>
<evidence type="ECO:0000256" key="6">
    <source>
        <dbReference type="ARBA" id="ARBA00047942"/>
    </source>
</evidence>
<dbReference type="RefSeq" id="WP_072780243.1">
    <property type="nucleotide sequence ID" value="NZ_FQXC01000014.1"/>
</dbReference>
<dbReference type="PANTHER" id="PTHR33841:SF5">
    <property type="entry name" value="DNA METHYLASE (MODIFICATION METHYLASE) (METHYLTRANSFERASE)-RELATED"/>
    <property type="match status" value="1"/>
</dbReference>
<protein>
    <recommendedName>
        <fullName evidence="2">site-specific DNA-methyltransferase (adenine-specific)</fullName>
        <ecNumber evidence="2">2.1.1.72</ecNumber>
    </recommendedName>
</protein>
<evidence type="ECO:0000256" key="2">
    <source>
        <dbReference type="ARBA" id="ARBA00011900"/>
    </source>
</evidence>
<keyword evidence="3 9" id="KW-0489">Methyltransferase</keyword>
<dbReference type="STRING" id="996342.SAMN05443551_0159"/>
<gene>
    <name evidence="9" type="ORF">SAMN05443551_0159</name>
</gene>